<proteinExistence type="predicted"/>
<reference evidence="1" key="1">
    <citation type="submission" date="2014-11" db="EMBL/GenBank/DDBJ databases">
        <authorList>
            <person name="Amaro Gonzalez C."/>
        </authorList>
    </citation>
    <scope>NUCLEOTIDE SEQUENCE</scope>
</reference>
<dbReference type="AlphaFoldDB" id="A0A0E9RDT1"/>
<accession>A0A0E9RDT1</accession>
<organism evidence="1">
    <name type="scientific">Anguilla anguilla</name>
    <name type="common">European freshwater eel</name>
    <name type="synonym">Muraena anguilla</name>
    <dbReference type="NCBI Taxonomy" id="7936"/>
    <lineage>
        <taxon>Eukaryota</taxon>
        <taxon>Metazoa</taxon>
        <taxon>Chordata</taxon>
        <taxon>Craniata</taxon>
        <taxon>Vertebrata</taxon>
        <taxon>Euteleostomi</taxon>
        <taxon>Actinopterygii</taxon>
        <taxon>Neopterygii</taxon>
        <taxon>Teleostei</taxon>
        <taxon>Anguilliformes</taxon>
        <taxon>Anguillidae</taxon>
        <taxon>Anguilla</taxon>
    </lineage>
</organism>
<sequence>MIAYVDGTGAAMEEYTTPFEDLRTLFTPKCVPNSRSDSGLGILRNGHSRIGSCTLA</sequence>
<protein>
    <submittedName>
        <fullName evidence="1">Uncharacterized protein</fullName>
    </submittedName>
</protein>
<evidence type="ECO:0000313" key="1">
    <source>
        <dbReference type="EMBL" id="JAH26498.1"/>
    </source>
</evidence>
<dbReference type="EMBL" id="GBXM01082079">
    <property type="protein sequence ID" value="JAH26498.1"/>
    <property type="molecule type" value="Transcribed_RNA"/>
</dbReference>
<reference evidence="1" key="2">
    <citation type="journal article" date="2015" name="Fish Shellfish Immunol.">
        <title>Early steps in the European eel (Anguilla anguilla)-Vibrio vulnificus interaction in the gills: Role of the RtxA13 toxin.</title>
        <authorList>
            <person name="Callol A."/>
            <person name="Pajuelo D."/>
            <person name="Ebbesson L."/>
            <person name="Teles M."/>
            <person name="MacKenzie S."/>
            <person name="Amaro C."/>
        </authorList>
    </citation>
    <scope>NUCLEOTIDE SEQUENCE</scope>
</reference>
<name>A0A0E9RDT1_ANGAN</name>